<protein>
    <recommendedName>
        <fullName evidence="3">Lipoprotein</fullName>
    </recommendedName>
</protein>
<evidence type="ECO:0008006" key="3">
    <source>
        <dbReference type="Google" id="ProtNLM"/>
    </source>
</evidence>
<gene>
    <name evidence="1" type="ORF">GCM10022408_20300</name>
</gene>
<comment type="caution">
    <text evidence="1">The sequence shown here is derived from an EMBL/GenBank/DDBJ whole genome shotgun (WGS) entry which is preliminary data.</text>
</comment>
<sequence>MLKKCLLLTVSGLSLLACQKTDEENDVAPAAVVAAFNAEFSLHYQQAARLPAATQPELTVEVTDLDYFFCPKDVLCCFVTSFVAPTLSVTDAQGRVQQVKLTANASREYTPAWIDTTSVKANGQRYVLYYTKWNTGSRREQAGKKDVSVTLRVTKAAAN</sequence>
<keyword evidence="2" id="KW-1185">Reference proteome</keyword>
<dbReference type="RefSeq" id="WP_345072779.1">
    <property type="nucleotide sequence ID" value="NZ_BAABDJ010000017.1"/>
</dbReference>
<dbReference type="EMBL" id="BAABDJ010000017">
    <property type="protein sequence ID" value="GAA4008121.1"/>
    <property type="molecule type" value="Genomic_DNA"/>
</dbReference>
<dbReference type="PROSITE" id="PS51257">
    <property type="entry name" value="PROKAR_LIPOPROTEIN"/>
    <property type="match status" value="1"/>
</dbReference>
<reference evidence="2" key="1">
    <citation type="journal article" date="2019" name="Int. J. Syst. Evol. Microbiol.">
        <title>The Global Catalogue of Microorganisms (GCM) 10K type strain sequencing project: providing services to taxonomists for standard genome sequencing and annotation.</title>
        <authorList>
            <consortium name="The Broad Institute Genomics Platform"/>
            <consortium name="The Broad Institute Genome Sequencing Center for Infectious Disease"/>
            <person name="Wu L."/>
            <person name="Ma J."/>
        </authorList>
    </citation>
    <scope>NUCLEOTIDE SEQUENCE [LARGE SCALE GENOMIC DNA]</scope>
    <source>
        <strain evidence="2">JCM 17224</strain>
    </source>
</reference>
<organism evidence="1 2">
    <name type="scientific">Hymenobacter fastidiosus</name>
    <dbReference type="NCBI Taxonomy" id="486264"/>
    <lineage>
        <taxon>Bacteria</taxon>
        <taxon>Pseudomonadati</taxon>
        <taxon>Bacteroidota</taxon>
        <taxon>Cytophagia</taxon>
        <taxon>Cytophagales</taxon>
        <taxon>Hymenobacteraceae</taxon>
        <taxon>Hymenobacter</taxon>
    </lineage>
</organism>
<evidence type="ECO:0000313" key="1">
    <source>
        <dbReference type="EMBL" id="GAA4008121.1"/>
    </source>
</evidence>
<dbReference type="Proteomes" id="UP001500567">
    <property type="component" value="Unassembled WGS sequence"/>
</dbReference>
<proteinExistence type="predicted"/>
<accession>A0ABP7S8A8</accession>
<name>A0ABP7S8A8_9BACT</name>
<evidence type="ECO:0000313" key="2">
    <source>
        <dbReference type="Proteomes" id="UP001500567"/>
    </source>
</evidence>